<dbReference type="PANTHER" id="PTHR47466">
    <property type="match status" value="1"/>
</dbReference>
<dbReference type="PROSITE" id="PS00018">
    <property type="entry name" value="EF_HAND_1"/>
    <property type="match status" value="1"/>
</dbReference>
<sequence length="300" mass="32059">MKFTANKTALILAFSALTLPTTGYSQNSNAFEHGNANASFLRCGTKTPSATEASMKERHFNELKGKPGGNTFEPRPAGSVQVDVYMHVITDTNNNGMLSSGDINAQIAVLNNAYKNTPFTFNLVSTDVTANNSWYTAGYGSSAESQMKAALRQGDSTDLNFYTNNMGGGLLGWATFPSDYASNPVNDGVVVLFETLPGGNAAPYDEGDTGTHEVGHWLGLYHTFQGGCGGSGDYVADTPAEKSPAYGCPSGRDSCTKGKNAAGDDPINNFMDYTDDSCMYEFTQGQSDRADELSFTFRNL</sequence>
<evidence type="ECO:0000256" key="3">
    <source>
        <dbReference type="ARBA" id="ARBA00022723"/>
    </source>
</evidence>
<evidence type="ECO:0000256" key="8">
    <source>
        <dbReference type="ARBA" id="ARBA00023157"/>
    </source>
</evidence>
<dbReference type="GO" id="GO:0006508">
    <property type="term" value="P:proteolysis"/>
    <property type="evidence" value="ECO:0007669"/>
    <property type="project" value="UniProtKB-KW"/>
</dbReference>
<evidence type="ECO:0000259" key="9">
    <source>
        <dbReference type="Pfam" id="PF05572"/>
    </source>
</evidence>
<dbReference type="EMBL" id="CP059735">
    <property type="protein sequence ID" value="WDE00317.1"/>
    <property type="molecule type" value="Genomic_DNA"/>
</dbReference>
<evidence type="ECO:0000256" key="1">
    <source>
        <dbReference type="ARBA" id="ARBA00008721"/>
    </source>
</evidence>
<evidence type="ECO:0000313" key="10">
    <source>
        <dbReference type="EMBL" id="WDE00317.1"/>
    </source>
</evidence>
<dbReference type="InterPro" id="IPR018247">
    <property type="entry name" value="EF_Hand_1_Ca_BS"/>
</dbReference>
<dbReference type="PANTHER" id="PTHR47466:SF1">
    <property type="entry name" value="METALLOPROTEASE MEP1 (AFU_ORTHOLOGUE AFUA_1G07730)-RELATED"/>
    <property type="match status" value="1"/>
</dbReference>
<keyword evidence="6" id="KW-0862">Zinc</keyword>
<keyword evidence="8" id="KW-1015">Disulfide bond</keyword>
<dbReference type="AlphaFoldDB" id="A0AAE9YVC2"/>
<dbReference type="KEGG" id="tact:SG35_006660"/>
<name>A0AAE9YVC2_9GAMM</name>
<reference evidence="10 11" key="1">
    <citation type="journal article" date="2015" name="Genome Announc.">
        <title>Draft Genome Sequences of Marine Isolates of Thalassomonas viridans and Thalassomonas actiniarum.</title>
        <authorList>
            <person name="Olonade I."/>
            <person name="van Zyl L.J."/>
            <person name="Trindade M."/>
        </authorList>
    </citation>
    <scope>NUCLEOTIDE SEQUENCE [LARGE SCALE GENOMIC DNA]</scope>
    <source>
        <strain evidence="10 11">A5K-106</strain>
    </source>
</reference>
<dbReference type="SUPFAM" id="SSF55486">
    <property type="entry name" value="Metalloproteases ('zincins'), catalytic domain"/>
    <property type="match status" value="1"/>
</dbReference>
<feature type="domain" description="Peptidase M43 pregnancy-associated plasma-A" evidence="9">
    <location>
        <begin position="205"/>
        <end position="291"/>
    </location>
</feature>
<evidence type="ECO:0000256" key="2">
    <source>
        <dbReference type="ARBA" id="ARBA00022670"/>
    </source>
</evidence>
<comment type="similarity">
    <text evidence="1">Belongs to the peptidase M43B family.</text>
</comment>
<evidence type="ECO:0000256" key="6">
    <source>
        <dbReference type="ARBA" id="ARBA00022833"/>
    </source>
</evidence>
<dbReference type="Proteomes" id="UP000032568">
    <property type="component" value="Chromosome"/>
</dbReference>
<keyword evidence="11" id="KW-1185">Reference proteome</keyword>
<keyword evidence="3" id="KW-0479">Metal-binding</keyword>
<keyword evidence="5" id="KW-0378">Hydrolase</keyword>
<accession>A0AAE9YVC2</accession>
<evidence type="ECO:0000313" key="11">
    <source>
        <dbReference type="Proteomes" id="UP000032568"/>
    </source>
</evidence>
<dbReference type="Gene3D" id="3.40.390.10">
    <property type="entry name" value="Collagenase (Catalytic Domain)"/>
    <property type="match status" value="1"/>
</dbReference>
<dbReference type="GO" id="GO:0046872">
    <property type="term" value="F:metal ion binding"/>
    <property type="evidence" value="ECO:0007669"/>
    <property type="project" value="UniProtKB-KW"/>
</dbReference>
<dbReference type="InterPro" id="IPR024079">
    <property type="entry name" value="MetalloPept_cat_dom_sf"/>
</dbReference>
<dbReference type="RefSeq" id="WP_044835391.1">
    <property type="nucleotide sequence ID" value="NZ_CP059735.1"/>
</dbReference>
<protein>
    <submittedName>
        <fullName evidence="10">Zinc metalloprotease</fullName>
    </submittedName>
</protein>
<keyword evidence="7 10" id="KW-0482">Metalloprotease</keyword>
<reference evidence="10 11" key="2">
    <citation type="journal article" date="2022" name="Mar. Drugs">
        <title>Bioassay-Guided Fractionation Leads to the Detection of Cholic Acid Generated by the Rare Thalassomonas sp.</title>
        <authorList>
            <person name="Pheiffer F."/>
            <person name="Schneider Y.K."/>
            <person name="Hansen E.H."/>
            <person name="Andersen J.H."/>
            <person name="Isaksson J."/>
            <person name="Busche T."/>
            <person name="R C."/>
            <person name="Kalinowski J."/>
            <person name="Zyl L.V."/>
            <person name="Trindade M."/>
        </authorList>
    </citation>
    <scope>NUCLEOTIDE SEQUENCE [LARGE SCALE GENOMIC DNA]</scope>
    <source>
        <strain evidence="10 11">A5K-106</strain>
    </source>
</reference>
<gene>
    <name evidence="10" type="ORF">SG35_006660</name>
</gene>
<evidence type="ECO:0000256" key="5">
    <source>
        <dbReference type="ARBA" id="ARBA00022801"/>
    </source>
</evidence>
<organism evidence="10 11">
    <name type="scientific">Thalassomonas actiniarum</name>
    <dbReference type="NCBI Taxonomy" id="485447"/>
    <lineage>
        <taxon>Bacteria</taxon>
        <taxon>Pseudomonadati</taxon>
        <taxon>Pseudomonadota</taxon>
        <taxon>Gammaproteobacteria</taxon>
        <taxon>Alteromonadales</taxon>
        <taxon>Colwelliaceae</taxon>
        <taxon>Thalassomonas</taxon>
    </lineage>
</organism>
<evidence type="ECO:0000256" key="7">
    <source>
        <dbReference type="ARBA" id="ARBA00023049"/>
    </source>
</evidence>
<dbReference type="InterPro" id="IPR008754">
    <property type="entry name" value="Peptidase_M43"/>
</dbReference>
<dbReference type="CDD" id="cd04275">
    <property type="entry name" value="ZnMc_pappalysin_like"/>
    <property type="match status" value="1"/>
</dbReference>
<proteinExistence type="inferred from homology"/>
<dbReference type="GO" id="GO:0008237">
    <property type="term" value="F:metallopeptidase activity"/>
    <property type="evidence" value="ECO:0007669"/>
    <property type="project" value="UniProtKB-KW"/>
</dbReference>
<keyword evidence="2" id="KW-0645">Protease</keyword>
<dbReference type="Pfam" id="PF05572">
    <property type="entry name" value="Peptidase_M43"/>
    <property type="match status" value="1"/>
</dbReference>
<evidence type="ECO:0000256" key="4">
    <source>
        <dbReference type="ARBA" id="ARBA00022729"/>
    </source>
</evidence>
<keyword evidence="4" id="KW-0732">Signal</keyword>